<keyword evidence="3" id="KW-1185">Reference proteome</keyword>
<accession>A0AAV7W216</accession>
<proteinExistence type="predicted"/>
<dbReference type="EMBL" id="JANPWB010000002">
    <property type="protein sequence ID" value="KAJ1208008.1"/>
    <property type="molecule type" value="Genomic_DNA"/>
</dbReference>
<name>A0AAV7W216_PLEWA</name>
<sequence length="75" mass="8479">MLDEDGDNWAQGLKQHKAIEGRRAEALWRTIARRRVAQDANAEEGHRSKEEVSVARLQEVGDSGKEEKRGQPQAQ</sequence>
<feature type="region of interest" description="Disordered" evidence="1">
    <location>
        <begin position="37"/>
        <end position="75"/>
    </location>
</feature>
<feature type="compositionally biased region" description="Basic and acidic residues" evidence="1">
    <location>
        <begin position="43"/>
        <end position="53"/>
    </location>
</feature>
<protein>
    <submittedName>
        <fullName evidence="2">Uncharacterized protein</fullName>
    </submittedName>
</protein>
<reference evidence="2" key="1">
    <citation type="journal article" date="2022" name="bioRxiv">
        <title>Sequencing and chromosome-scale assembly of the giantPleurodeles waltlgenome.</title>
        <authorList>
            <person name="Brown T."/>
            <person name="Elewa A."/>
            <person name="Iarovenko S."/>
            <person name="Subramanian E."/>
            <person name="Araus A.J."/>
            <person name="Petzold A."/>
            <person name="Susuki M."/>
            <person name="Suzuki K.-i.T."/>
            <person name="Hayashi T."/>
            <person name="Toyoda A."/>
            <person name="Oliveira C."/>
            <person name="Osipova E."/>
            <person name="Leigh N.D."/>
            <person name="Simon A."/>
            <person name="Yun M.H."/>
        </authorList>
    </citation>
    <scope>NUCLEOTIDE SEQUENCE</scope>
    <source>
        <strain evidence="2">20211129_DDA</strain>
        <tissue evidence="2">Liver</tissue>
    </source>
</reference>
<evidence type="ECO:0000313" key="3">
    <source>
        <dbReference type="Proteomes" id="UP001066276"/>
    </source>
</evidence>
<dbReference type="AlphaFoldDB" id="A0AAV7W216"/>
<feature type="compositionally biased region" description="Basic and acidic residues" evidence="1">
    <location>
        <begin position="62"/>
        <end position="75"/>
    </location>
</feature>
<comment type="caution">
    <text evidence="2">The sequence shown here is derived from an EMBL/GenBank/DDBJ whole genome shotgun (WGS) entry which is preliminary data.</text>
</comment>
<gene>
    <name evidence="2" type="ORF">NDU88_003398</name>
</gene>
<evidence type="ECO:0000256" key="1">
    <source>
        <dbReference type="SAM" id="MobiDB-lite"/>
    </source>
</evidence>
<dbReference type="Proteomes" id="UP001066276">
    <property type="component" value="Chromosome 1_2"/>
</dbReference>
<evidence type="ECO:0000313" key="2">
    <source>
        <dbReference type="EMBL" id="KAJ1208008.1"/>
    </source>
</evidence>
<organism evidence="2 3">
    <name type="scientific">Pleurodeles waltl</name>
    <name type="common">Iberian ribbed newt</name>
    <dbReference type="NCBI Taxonomy" id="8319"/>
    <lineage>
        <taxon>Eukaryota</taxon>
        <taxon>Metazoa</taxon>
        <taxon>Chordata</taxon>
        <taxon>Craniata</taxon>
        <taxon>Vertebrata</taxon>
        <taxon>Euteleostomi</taxon>
        <taxon>Amphibia</taxon>
        <taxon>Batrachia</taxon>
        <taxon>Caudata</taxon>
        <taxon>Salamandroidea</taxon>
        <taxon>Salamandridae</taxon>
        <taxon>Pleurodelinae</taxon>
        <taxon>Pleurodeles</taxon>
    </lineage>
</organism>